<dbReference type="PANTHER" id="PTHR15422">
    <property type="entry name" value="OS05G0565100 PROTEIN"/>
    <property type="match status" value="1"/>
</dbReference>
<proteinExistence type="predicted"/>
<dbReference type="EMBL" id="JAAWWB010000009">
    <property type="protein sequence ID" value="KAG6776289.1"/>
    <property type="molecule type" value="Genomic_DNA"/>
</dbReference>
<keyword evidence="6" id="KW-1133">Transmembrane helix</keyword>
<gene>
    <name evidence="7" type="ORF">POTOM_019795</name>
</gene>
<keyword evidence="6" id="KW-0472">Membrane</keyword>
<reference evidence="7" key="1">
    <citation type="journal article" date="2020" name="bioRxiv">
        <title>Hybrid origin of Populus tomentosa Carr. identified through genome sequencing and phylogenomic analysis.</title>
        <authorList>
            <person name="An X."/>
            <person name="Gao K."/>
            <person name="Chen Z."/>
            <person name="Li J."/>
            <person name="Yang X."/>
            <person name="Yang X."/>
            <person name="Zhou J."/>
            <person name="Guo T."/>
            <person name="Zhao T."/>
            <person name="Huang S."/>
            <person name="Miao D."/>
            <person name="Khan W.U."/>
            <person name="Rao P."/>
            <person name="Ye M."/>
            <person name="Lei B."/>
            <person name="Liao W."/>
            <person name="Wang J."/>
            <person name="Ji L."/>
            <person name="Li Y."/>
            <person name="Guo B."/>
            <person name="Mustafa N.S."/>
            <person name="Li S."/>
            <person name="Yun Q."/>
            <person name="Keller S.R."/>
            <person name="Mao J."/>
            <person name="Zhang R."/>
            <person name="Strauss S.H."/>
        </authorList>
    </citation>
    <scope>NUCLEOTIDE SEQUENCE</scope>
    <source>
        <strain evidence="7">GM15</strain>
        <tissue evidence="7">Leaf</tissue>
    </source>
</reference>
<dbReference type="AlphaFoldDB" id="A0A8X8D2X6"/>
<evidence type="ECO:0000256" key="2">
    <source>
        <dbReference type="ARBA" id="ARBA00004141"/>
    </source>
</evidence>
<evidence type="ECO:0000256" key="6">
    <source>
        <dbReference type="SAM" id="Phobius"/>
    </source>
</evidence>
<keyword evidence="4" id="KW-0479">Metal-binding</keyword>
<sequence length="181" mass="20600">MQLLQKLVSFTTCAYLVILILLPFVNSTQEQLKTTGTRANNEKIMDKLSPKLLFEITLHGFLLWASMGFLMPVGILAIRMSHREACGRRLKILFYVHSISQAGSFSFSFLQLCILFSADAFCTSLHSRSSNVYKKLQQLIRQPPSTNRRRPIWYSMVTSPHRASTTAAVSCQNSLYFDIEI</sequence>
<name>A0A8X8D2X6_POPTO</name>
<comment type="cofactor">
    <cofactor evidence="1">
        <name>heme b</name>
        <dbReference type="ChEBI" id="CHEBI:60344"/>
    </cofactor>
</comment>
<dbReference type="GO" id="GO:0016020">
    <property type="term" value="C:membrane"/>
    <property type="evidence" value="ECO:0007669"/>
    <property type="project" value="UniProtKB-SubCell"/>
</dbReference>
<evidence type="ECO:0000313" key="7">
    <source>
        <dbReference type="EMBL" id="KAG6776289.1"/>
    </source>
</evidence>
<evidence type="ECO:0000256" key="3">
    <source>
        <dbReference type="ARBA" id="ARBA00022617"/>
    </source>
</evidence>
<evidence type="ECO:0000256" key="1">
    <source>
        <dbReference type="ARBA" id="ARBA00001970"/>
    </source>
</evidence>
<organism evidence="7 8">
    <name type="scientific">Populus tomentosa</name>
    <name type="common">Chinese white poplar</name>
    <dbReference type="NCBI Taxonomy" id="118781"/>
    <lineage>
        <taxon>Eukaryota</taxon>
        <taxon>Viridiplantae</taxon>
        <taxon>Streptophyta</taxon>
        <taxon>Embryophyta</taxon>
        <taxon>Tracheophyta</taxon>
        <taxon>Spermatophyta</taxon>
        <taxon>Magnoliopsida</taxon>
        <taxon>eudicotyledons</taxon>
        <taxon>Gunneridae</taxon>
        <taxon>Pentapetalae</taxon>
        <taxon>rosids</taxon>
        <taxon>fabids</taxon>
        <taxon>Malpighiales</taxon>
        <taxon>Salicaceae</taxon>
        <taxon>Saliceae</taxon>
        <taxon>Populus</taxon>
    </lineage>
</organism>
<feature type="transmembrane region" description="Helical" evidence="6">
    <location>
        <begin position="61"/>
        <end position="80"/>
    </location>
</feature>
<feature type="transmembrane region" description="Helical" evidence="6">
    <location>
        <begin position="7"/>
        <end position="25"/>
    </location>
</feature>
<evidence type="ECO:0000256" key="5">
    <source>
        <dbReference type="ARBA" id="ARBA00023004"/>
    </source>
</evidence>
<dbReference type="PANTHER" id="PTHR15422:SF24">
    <property type="entry name" value="DOMON RELATED DOMAIN-CONTAINING PROTEIN"/>
    <property type="match status" value="1"/>
</dbReference>
<keyword evidence="5" id="KW-0408">Iron</keyword>
<protein>
    <submittedName>
        <fullName evidence="7">Uncharacterized protein</fullName>
    </submittedName>
</protein>
<comment type="caution">
    <text evidence="7">The sequence shown here is derived from an EMBL/GenBank/DDBJ whole genome shotgun (WGS) entry which is preliminary data.</text>
</comment>
<dbReference type="GO" id="GO:0046872">
    <property type="term" value="F:metal ion binding"/>
    <property type="evidence" value="ECO:0007669"/>
    <property type="project" value="UniProtKB-KW"/>
</dbReference>
<keyword evidence="6" id="KW-0812">Transmembrane</keyword>
<dbReference type="InterPro" id="IPR045150">
    <property type="entry name" value="CYB561D1/2"/>
</dbReference>
<dbReference type="GO" id="GO:0020037">
    <property type="term" value="F:heme binding"/>
    <property type="evidence" value="ECO:0007669"/>
    <property type="project" value="TreeGrafter"/>
</dbReference>
<dbReference type="Proteomes" id="UP000886885">
    <property type="component" value="Chromosome 5A"/>
</dbReference>
<evidence type="ECO:0000256" key="4">
    <source>
        <dbReference type="ARBA" id="ARBA00022723"/>
    </source>
</evidence>
<dbReference type="OrthoDB" id="19261at2759"/>
<dbReference type="GO" id="GO:0140575">
    <property type="term" value="F:transmembrane monodehydroascorbate reductase activity"/>
    <property type="evidence" value="ECO:0007669"/>
    <property type="project" value="InterPro"/>
</dbReference>
<keyword evidence="8" id="KW-1185">Reference proteome</keyword>
<keyword evidence="3" id="KW-0349">Heme</keyword>
<comment type="subcellular location">
    <subcellularLocation>
        <location evidence="2">Membrane</location>
        <topology evidence="2">Multi-pass membrane protein</topology>
    </subcellularLocation>
</comment>
<evidence type="ECO:0000313" key="8">
    <source>
        <dbReference type="Proteomes" id="UP000886885"/>
    </source>
</evidence>
<accession>A0A8X8D2X6</accession>